<evidence type="ECO:0000313" key="2">
    <source>
        <dbReference type="Proteomes" id="UP001168423"/>
    </source>
</evidence>
<accession>A0ABT8M2E8</accession>
<dbReference type="RefSeq" id="WP_301677628.1">
    <property type="nucleotide sequence ID" value="NZ_VCYI01000010.1"/>
</dbReference>
<keyword evidence="2" id="KW-1185">Reference proteome</keyword>
<sequence length="159" mass="17538">MIYADGTHHVQTSVTIPKELHTFTKREGISFSAALRRVLEHEREDRERGCNAPTSVLSRQIPPALNSEVSRVITSLPAGGISVAPANREHPRLVTRETIELFEKTNPALKGIGRTMVDMGLWVVDENSGEKASRRAGMPGMYACSDIRERPNANIDGYA</sequence>
<proteinExistence type="predicted"/>
<name>A0ABT8M2E8_9EURY</name>
<evidence type="ECO:0008006" key="3">
    <source>
        <dbReference type="Google" id="ProtNLM"/>
    </source>
</evidence>
<comment type="caution">
    <text evidence="1">The sequence shown here is derived from an EMBL/GenBank/DDBJ whole genome shotgun (WGS) entry which is preliminary data.</text>
</comment>
<evidence type="ECO:0000313" key="1">
    <source>
        <dbReference type="EMBL" id="MDN7013042.1"/>
    </source>
</evidence>
<organism evidence="1 2">
    <name type="scientific">Methanoculleus methanifontis</name>
    <dbReference type="NCBI Taxonomy" id="2584086"/>
    <lineage>
        <taxon>Archaea</taxon>
        <taxon>Methanobacteriati</taxon>
        <taxon>Methanobacteriota</taxon>
        <taxon>Stenosarchaea group</taxon>
        <taxon>Methanomicrobia</taxon>
        <taxon>Methanomicrobiales</taxon>
        <taxon>Methanomicrobiaceae</taxon>
        <taxon>Methanoculleus</taxon>
    </lineage>
</organism>
<gene>
    <name evidence="1" type="ORF">FGW20_08315</name>
</gene>
<dbReference type="Proteomes" id="UP001168423">
    <property type="component" value="Unassembled WGS sequence"/>
</dbReference>
<protein>
    <recommendedName>
        <fullName evidence="3">Ribbon-helix-helix protein CopG domain-containing protein</fullName>
    </recommendedName>
</protein>
<reference evidence="1" key="1">
    <citation type="submission" date="2019-05" db="EMBL/GenBank/DDBJ databases">
        <title>Isolation and characterization of methanogens from the cold seep sediment at Four-Way Closure Ridge.</title>
        <authorList>
            <person name="You Y.-T."/>
            <person name="Chen S.-C."/>
            <person name="Zhang W.-L."/>
            <person name="Lai M.-C."/>
        </authorList>
    </citation>
    <scope>NUCLEOTIDE SEQUENCE</scope>
    <source>
        <strain evidence="1">FWC-SCC3</strain>
    </source>
</reference>
<dbReference type="EMBL" id="VCYI01000010">
    <property type="protein sequence ID" value="MDN7013042.1"/>
    <property type="molecule type" value="Genomic_DNA"/>
</dbReference>